<evidence type="ECO:0000313" key="2">
    <source>
        <dbReference type="Proteomes" id="UP001330016"/>
    </source>
</evidence>
<organism evidence="1 2">
    <name type="scientific">Schleiferilactobacillus harbinensis</name>
    <dbReference type="NCBI Taxonomy" id="304207"/>
    <lineage>
        <taxon>Bacteria</taxon>
        <taxon>Bacillati</taxon>
        <taxon>Bacillota</taxon>
        <taxon>Bacilli</taxon>
        <taxon>Lactobacillales</taxon>
        <taxon>Lactobacillaceae</taxon>
        <taxon>Schleiferilactobacillus</taxon>
    </lineage>
</organism>
<keyword evidence="2" id="KW-1185">Reference proteome</keyword>
<dbReference type="RefSeq" id="WP_331244124.1">
    <property type="nucleotide sequence ID" value="NZ_JAQSGJ010000035.1"/>
</dbReference>
<dbReference type="Proteomes" id="UP001330016">
    <property type="component" value="Unassembled WGS sequence"/>
</dbReference>
<name>A0ABU7T1H2_9LACO</name>
<dbReference type="EMBL" id="JAQSGK010000035">
    <property type="protein sequence ID" value="MEE6716464.1"/>
    <property type="molecule type" value="Genomic_DNA"/>
</dbReference>
<sequence length="195" mass="22198">MKTGIKEQQKRQVKNPLRAQDRSIMDLLGYRSCQNGLLLDREGQWQAVLKIRTNDLDALSNSAKIEYMDALTSIARTYTPDIKILVATTQVDTSVQQRYYSRLLLTASQHAAQSPSRNWHARRELAAEVLRSVTHIGNSRNDLNFYLFVYGETKQTLLKNVASLQKMGGNTYGLTMLDTDDVSEVLYRVNNPNDE</sequence>
<gene>
    <name evidence="1" type="ORF">PS435_11395</name>
</gene>
<proteinExistence type="predicted"/>
<accession>A0ABU7T1H2</accession>
<comment type="caution">
    <text evidence="1">The sequence shown here is derived from an EMBL/GenBank/DDBJ whole genome shotgun (WGS) entry which is preliminary data.</text>
</comment>
<reference evidence="1 2" key="1">
    <citation type="submission" date="2023-02" db="EMBL/GenBank/DDBJ databases">
        <title>The predominant lactic acid bacteria and yeasts involved in the spontaneous fermentation of millet during the production of the traditional porridge Hausa koko in Ghana.</title>
        <authorList>
            <person name="Atter A."/>
            <person name="Diaz M."/>
        </authorList>
    </citation>
    <scope>NUCLEOTIDE SEQUENCE [LARGE SCALE GENOMIC DNA]</scope>
    <source>
        <strain evidence="1 2">FI11640</strain>
    </source>
</reference>
<evidence type="ECO:0000313" key="1">
    <source>
        <dbReference type="EMBL" id="MEE6716464.1"/>
    </source>
</evidence>
<protein>
    <submittedName>
        <fullName evidence="1">Uncharacterized protein</fullName>
    </submittedName>
</protein>